<dbReference type="InterPro" id="IPR033391">
    <property type="entry name" value="FBPase_N"/>
</dbReference>
<comment type="similarity">
    <text evidence="2 12 13">Belongs to the FBPase class 1 family.</text>
</comment>
<comment type="cofactor">
    <cofactor evidence="12">
        <name>Mg(2+)</name>
        <dbReference type="ChEBI" id="CHEBI:18420"/>
    </cofactor>
    <text evidence="12">Binds 2 magnesium ions per subunit.</text>
</comment>
<dbReference type="GO" id="GO:0005829">
    <property type="term" value="C:cytosol"/>
    <property type="evidence" value="ECO:0007669"/>
    <property type="project" value="TreeGrafter"/>
</dbReference>
<feature type="binding site" evidence="12">
    <location>
        <position position="90"/>
    </location>
    <ligand>
        <name>Mg(2+)</name>
        <dbReference type="ChEBI" id="CHEBI:18420"/>
        <label>1</label>
    </ligand>
</feature>
<reference evidence="17" key="1">
    <citation type="submission" date="2017-09" db="EMBL/GenBank/DDBJ databases">
        <title>Depth-based differentiation of microbial function through sediment-hosted aquifers and enrichment of novel symbionts in the deep terrestrial subsurface.</title>
        <authorList>
            <person name="Probst A.J."/>
            <person name="Ladd B."/>
            <person name="Jarett J.K."/>
            <person name="Geller-Mcgrath D.E."/>
            <person name="Sieber C.M.K."/>
            <person name="Emerson J.B."/>
            <person name="Anantharaman K."/>
            <person name="Thomas B.C."/>
            <person name="Malmstrom R."/>
            <person name="Stieglmeier M."/>
            <person name="Klingl A."/>
            <person name="Woyke T."/>
            <person name="Ryan C.M."/>
            <person name="Banfield J.F."/>
        </authorList>
    </citation>
    <scope>NUCLEOTIDE SEQUENCE [LARGE SCALE GENOMIC DNA]</scope>
</reference>
<keyword evidence="8 12" id="KW-0119">Carbohydrate metabolism</keyword>
<evidence type="ECO:0000256" key="3">
    <source>
        <dbReference type="ARBA" id="ARBA00013093"/>
    </source>
</evidence>
<evidence type="ECO:0000256" key="4">
    <source>
        <dbReference type="ARBA" id="ARBA00022490"/>
    </source>
</evidence>
<dbReference type="GO" id="GO:0005986">
    <property type="term" value="P:sucrose biosynthetic process"/>
    <property type="evidence" value="ECO:0007669"/>
    <property type="project" value="TreeGrafter"/>
</dbReference>
<dbReference type="GO" id="GO:0030388">
    <property type="term" value="P:fructose 1,6-bisphosphate metabolic process"/>
    <property type="evidence" value="ECO:0007669"/>
    <property type="project" value="TreeGrafter"/>
</dbReference>
<dbReference type="Proteomes" id="UP000228528">
    <property type="component" value="Unassembled WGS sequence"/>
</dbReference>
<evidence type="ECO:0000313" key="16">
    <source>
        <dbReference type="EMBL" id="PIR77554.1"/>
    </source>
</evidence>
<evidence type="ECO:0000256" key="7">
    <source>
        <dbReference type="ARBA" id="ARBA00022842"/>
    </source>
</evidence>
<protein>
    <recommendedName>
        <fullName evidence="10 12">Fructose-1,6-bisphosphatase class 1</fullName>
        <shortName evidence="12">FBPase class 1</shortName>
        <ecNumber evidence="3 12">3.1.3.11</ecNumber>
    </recommendedName>
    <alternativeName>
        <fullName evidence="11 12">D-fructose-1,6-bisphosphate 1-phosphohydrolase class 1</fullName>
    </alternativeName>
</protein>
<evidence type="ECO:0000256" key="10">
    <source>
        <dbReference type="ARBA" id="ARBA00072069"/>
    </source>
</evidence>
<evidence type="ECO:0000256" key="1">
    <source>
        <dbReference type="ARBA" id="ARBA00001273"/>
    </source>
</evidence>
<dbReference type="FunFam" id="3.30.540.10:FF:000002">
    <property type="entry name" value="Fructose-1,6-bisphosphatase class 1"/>
    <property type="match status" value="1"/>
</dbReference>
<dbReference type="InterPro" id="IPR028343">
    <property type="entry name" value="FBPtase"/>
</dbReference>
<dbReference type="AlphaFoldDB" id="A0A2M6P1I5"/>
<sequence length="322" mass="36192">MNNPTLTQYLLNQLAEHPEQKDLVLMMSELAVIGKIISQQTNKAGLTTITHSTNTTNVQGEDVKELDVIANDLCKNYLQQTGHFAAMASEEEETVVDMSKENPNASYIIAFDPLDGVSNINVNIAVGTIFSIYKKRKELPAGDEQQFLRKGSEQVIAGYIMYSTSTTLVFSFGNGVHEFTLDQGTGEFFLSREYITIPDTCKNYSVNQTYTKHYTERDNTFIAYLRDDIEASDRYVGSLIADIHRNLIQGGVFMYFANDTKEKGVYKPKLRMVYEAQPISFLVQQAGGTSTDGQINLLEKVPKSLHERTSLVTGNRKEIEQY</sequence>
<feature type="binding site" evidence="12">
    <location>
        <position position="112"/>
    </location>
    <ligand>
        <name>Mg(2+)</name>
        <dbReference type="ChEBI" id="CHEBI:18420"/>
        <label>1</label>
    </ligand>
</feature>
<dbReference type="InterPro" id="IPR044015">
    <property type="entry name" value="FBPase_C_dom"/>
</dbReference>
<dbReference type="CDD" id="cd00354">
    <property type="entry name" value="FBPase"/>
    <property type="match status" value="1"/>
</dbReference>
<comment type="catalytic activity">
    <reaction evidence="1 12">
        <text>beta-D-fructose 1,6-bisphosphate + H2O = beta-D-fructose 6-phosphate + phosphate</text>
        <dbReference type="Rhea" id="RHEA:11064"/>
        <dbReference type="ChEBI" id="CHEBI:15377"/>
        <dbReference type="ChEBI" id="CHEBI:32966"/>
        <dbReference type="ChEBI" id="CHEBI:43474"/>
        <dbReference type="ChEBI" id="CHEBI:57634"/>
        <dbReference type="EC" id="3.1.3.11"/>
    </reaction>
</comment>
<feature type="domain" description="Fructose-1-6-bisphosphatase class 1 C-terminal" evidence="15">
    <location>
        <begin position="197"/>
        <end position="321"/>
    </location>
</feature>
<evidence type="ECO:0000259" key="14">
    <source>
        <dbReference type="Pfam" id="PF00316"/>
    </source>
</evidence>
<dbReference type="EC" id="3.1.3.11" evidence="3 12"/>
<comment type="pathway">
    <text evidence="9">Carbohydrate biosynthesis.</text>
</comment>
<gene>
    <name evidence="12" type="primary">fbp</name>
    <name evidence="16" type="ORF">COU30_01805</name>
</gene>
<comment type="subcellular location">
    <subcellularLocation>
        <location evidence="12">Cytoplasm</location>
    </subcellularLocation>
</comment>
<evidence type="ECO:0000259" key="15">
    <source>
        <dbReference type="Pfam" id="PF18913"/>
    </source>
</evidence>
<dbReference type="Gene3D" id="3.40.190.80">
    <property type="match status" value="1"/>
</dbReference>
<feature type="binding site" evidence="12">
    <location>
        <position position="235"/>
    </location>
    <ligand>
        <name>substrate</name>
    </ligand>
</feature>
<feature type="binding site" evidence="12">
    <location>
        <position position="112"/>
    </location>
    <ligand>
        <name>Mg(2+)</name>
        <dbReference type="ChEBI" id="CHEBI:18420"/>
        <label>2</label>
    </ligand>
</feature>
<feature type="domain" description="Fructose-1-6-bisphosphatase class I N-terminal" evidence="14">
    <location>
        <begin position="5"/>
        <end position="192"/>
    </location>
</feature>
<comment type="subunit">
    <text evidence="12">Homotetramer.</text>
</comment>
<keyword evidence="5 12" id="KW-0479">Metal-binding</keyword>
<dbReference type="PANTHER" id="PTHR11556:SF35">
    <property type="entry name" value="SEDOHEPTULOSE-1,7-BISPHOSPHATASE, CHLOROPLASTIC"/>
    <property type="match status" value="1"/>
</dbReference>
<dbReference type="PIRSF" id="PIRSF000904">
    <property type="entry name" value="FBPtase_SBPase"/>
    <property type="match status" value="1"/>
</dbReference>
<feature type="binding site" evidence="12">
    <location>
        <position position="275"/>
    </location>
    <ligand>
        <name>Mg(2+)</name>
        <dbReference type="ChEBI" id="CHEBI:18420"/>
        <label>2</label>
    </ligand>
</feature>
<name>A0A2M6P1I5_9BACT</name>
<dbReference type="PIRSF" id="PIRSF500210">
    <property type="entry name" value="FBPtase"/>
    <property type="match status" value="1"/>
</dbReference>
<dbReference type="Gene3D" id="3.30.540.10">
    <property type="entry name" value="Fructose-1,6-Bisphosphatase, subunit A, domain 1"/>
    <property type="match status" value="1"/>
</dbReference>
<dbReference type="PRINTS" id="PR00115">
    <property type="entry name" value="F16BPHPHTASE"/>
</dbReference>
<dbReference type="Pfam" id="PF18913">
    <property type="entry name" value="FBPase_C"/>
    <property type="match status" value="1"/>
</dbReference>
<dbReference type="Pfam" id="PF00316">
    <property type="entry name" value="FBPase"/>
    <property type="match status" value="1"/>
</dbReference>
<proteinExistence type="inferred from homology"/>
<evidence type="ECO:0000256" key="2">
    <source>
        <dbReference type="ARBA" id="ARBA00010941"/>
    </source>
</evidence>
<dbReference type="GO" id="GO:0042132">
    <property type="term" value="F:fructose 1,6-bisphosphate 1-phosphatase activity"/>
    <property type="evidence" value="ECO:0007669"/>
    <property type="project" value="UniProtKB-UniRule"/>
</dbReference>
<dbReference type="GO" id="GO:0006002">
    <property type="term" value="P:fructose 6-phosphate metabolic process"/>
    <property type="evidence" value="ECO:0007669"/>
    <property type="project" value="TreeGrafter"/>
</dbReference>
<keyword evidence="6 12" id="KW-0378">Hydrolase</keyword>
<evidence type="ECO:0000256" key="13">
    <source>
        <dbReference type="RuleBase" id="RU000508"/>
    </source>
</evidence>
<evidence type="ECO:0000256" key="11">
    <source>
        <dbReference type="ARBA" id="ARBA00081210"/>
    </source>
</evidence>
<dbReference type="PANTHER" id="PTHR11556">
    <property type="entry name" value="FRUCTOSE-1,6-BISPHOSPHATASE-RELATED"/>
    <property type="match status" value="1"/>
</dbReference>
<dbReference type="GO" id="GO:0006094">
    <property type="term" value="P:gluconeogenesis"/>
    <property type="evidence" value="ECO:0007669"/>
    <property type="project" value="UniProtKB-UniRule"/>
</dbReference>
<evidence type="ECO:0000256" key="6">
    <source>
        <dbReference type="ARBA" id="ARBA00022801"/>
    </source>
</evidence>
<dbReference type="InterPro" id="IPR000146">
    <property type="entry name" value="FBPase_class-1"/>
</dbReference>
<feature type="binding site" evidence="12">
    <location>
        <position position="115"/>
    </location>
    <ligand>
        <name>Mg(2+)</name>
        <dbReference type="ChEBI" id="CHEBI:18420"/>
        <label>2</label>
    </ligand>
</feature>
<dbReference type="EMBL" id="PFBW01000078">
    <property type="protein sequence ID" value="PIR77554.1"/>
    <property type="molecule type" value="Genomic_DNA"/>
</dbReference>
<evidence type="ECO:0000256" key="8">
    <source>
        <dbReference type="ARBA" id="ARBA00023277"/>
    </source>
</evidence>
<evidence type="ECO:0000256" key="9">
    <source>
        <dbReference type="ARBA" id="ARBA00024331"/>
    </source>
</evidence>
<evidence type="ECO:0000256" key="12">
    <source>
        <dbReference type="HAMAP-Rule" id="MF_01855"/>
    </source>
</evidence>
<feature type="binding site" evidence="12">
    <location>
        <position position="269"/>
    </location>
    <ligand>
        <name>substrate</name>
    </ligand>
</feature>
<comment type="caution">
    <text evidence="16">The sequence shown here is derived from an EMBL/GenBank/DDBJ whole genome shotgun (WGS) entry which is preliminary data.</text>
</comment>
<feature type="binding site" evidence="12">
    <location>
        <position position="207"/>
    </location>
    <ligand>
        <name>substrate</name>
    </ligand>
</feature>
<dbReference type="GO" id="GO:0000287">
    <property type="term" value="F:magnesium ion binding"/>
    <property type="evidence" value="ECO:0007669"/>
    <property type="project" value="UniProtKB-UniRule"/>
</dbReference>
<dbReference type="HAMAP" id="MF_01855">
    <property type="entry name" value="FBPase_class1"/>
    <property type="match status" value="1"/>
</dbReference>
<organism evidence="16 17">
    <name type="scientific">Candidatus Magasanikbacteria bacterium CG10_big_fil_rev_8_21_14_0_10_38_6</name>
    <dbReference type="NCBI Taxonomy" id="1974647"/>
    <lineage>
        <taxon>Bacteria</taxon>
        <taxon>Candidatus Magasanikiibacteriota</taxon>
    </lineage>
</organism>
<dbReference type="GO" id="GO:0006000">
    <property type="term" value="P:fructose metabolic process"/>
    <property type="evidence" value="ECO:0007669"/>
    <property type="project" value="TreeGrafter"/>
</dbReference>
<comment type="caution">
    <text evidence="12">Lacks conserved residue(s) required for the propagation of feature annotation.</text>
</comment>
<evidence type="ECO:0000256" key="5">
    <source>
        <dbReference type="ARBA" id="ARBA00022723"/>
    </source>
</evidence>
<keyword evidence="4 12" id="KW-0963">Cytoplasm</keyword>
<feature type="binding site" evidence="12">
    <location>
        <position position="114"/>
    </location>
    <ligand>
        <name>Mg(2+)</name>
        <dbReference type="ChEBI" id="CHEBI:18420"/>
        <label>1</label>
    </ligand>
</feature>
<keyword evidence="7 12" id="KW-0460">Magnesium</keyword>
<dbReference type="SUPFAM" id="SSF56655">
    <property type="entry name" value="Carbohydrate phosphatase"/>
    <property type="match status" value="1"/>
</dbReference>
<evidence type="ECO:0000313" key="17">
    <source>
        <dbReference type="Proteomes" id="UP000228528"/>
    </source>
</evidence>
<accession>A0A2M6P1I5</accession>